<proteinExistence type="predicted"/>
<feature type="region of interest" description="Disordered" evidence="1">
    <location>
        <begin position="27"/>
        <end position="49"/>
    </location>
</feature>
<protein>
    <recommendedName>
        <fullName evidence="4">Serine/threonine protein kinase</fullName>
    </recommendedName>
</protein>
<accession>A0ABR6LJE4</accession>
<feature type="region of interest" description="Disordered" evidence="1">
    <location>
        <begin position="81"/>
        <end position="106"/>
    </location>
</feature>
<sequence length="189" mass="18831">MGPAELTVWLAVRKDLAARAAGVTEIEPVEPGEPAAPTALSSSRTPEAGPRRLRLPMLSAALGLTVVVATVAVVLTWRAHDDEGGGEGRGGRDDKGGSVAVSPDVPAPAPGKYRIRAVHSSLCRPVSGAARWHQPALGPCGPVAVPVRRPGAGLPLRPGGLRGEGAAVRGGGAVGGEGVARAAAVAPAL</sequence>
<comment type="caution">
    <text evidence="2">The sequence shown here is derived from an EMBL/GenBank/DDBJ whole genome shotgun (WGS) entry which is preliminary data.</text>
</comment>
<evidence type="ECO:0000313" key="3">
    <source>
        <dbReference type="Proteomes" id="UP000530530"/>
    </source>
</evidence>
<keyword evidence="3" id="KW-1185">Reference proteome</keyword>
<evidence type="ECO:0008006" key="4">
    <source>
        <dbReference type="Google" id="ProtNLM"/>
    </source>
</evidence>
<dbReference type="Proteomes" id="UP000530530">
    <property type="component" value="Unassembled WGS sequence"/>
</dbReference>
<reference evidence="2 3" key="1">
    <citation type="submission" date="2020-08" db="EMBL/GenBank/DDBJ databases">
        <title>Sequencing the genomes of 1000 actinobacteria strains.</title>
        <authorList>
            <person name="Klenk H.-P."/>
        </authorList>
    </citation>
    <scope>NUCLEOTIDE SEQUENCE [LARGE SCALE GENOMIC DNA]</scope>
    <source>
        <strain evidence="2 3">DSM 41530</strain>
    </source>
</reference>
<gene>
    <name evidence="2" type="ORF">BJY27_003416</name>
</gene>
<evidence type="ECO:0000313" key="2">
    <source>
        <dbReference type="EMBL" id="MBB4782455.1"/>
    </source>
</evidence>
<organism evidence="2 3">
    <name type="scientific">Streptomyces rapamycinicus</name>
    <dbReference type="NCBI Taxonomy" id="1226757"/>
    <lineage>
        <taxon>Bacteria</taxon>
        <taxon>Bacillati</taxon>
        <taxon>Actinomycetota</taxon>
        <taxon>Actinomycetes</taxon>
        <taxon>Kitasatosporales</taxon>
        <taxon>Streptomycetaceae</taxon>
        <taxon>Streptomyces</taxon>
        <taxon>Streptomyces violaceusniger group</taxon>
    </lineage>
</organism>
<dbReference type="EMBL" id="JACHNG010000001">
    <property type="protein sequence ID" value="MBB4782455.1"/>
    <property type="molecule type" value="Genomic_DNA"/>
</dbReference>
<evidence type="ECO:0000256" key="1">
    <source>
        <dbReference type="SAM" id="MobiDB-lite"/>
    </source>
</evidence>
<dbReference type="RefSeq" id="WP_121824849.1">
    <property type="nucleotide sequence ID" value="NZ_CP157809.1"/>
</dbReference>
<name>A0ABR6LJE4_9ACTN</name>